<accession>D2QSJ0</accession>
<organism evidence="1 2">
    <name type="scientific">Spirosoma linguale (strain ATCC 33905 / DSM 74 / LMG 10896 / Claus 1)</name>
    <dbReference type="NCBI Taxonomy" id="504472"/>
    <lineage>
        <taxon>Bacteria</taxon>
        <taxon>Pseudomonadati</taxon>
        <taxon>Bacteroidota</taxon>
        <taxon>Cytophagia</taxon>
        <taxon>Cytophagales</taxon>
        <taxon>Cytophagaceae</taxon>
        <taxon>Spirosoma</taxon>
    </lineage>
</organism>
<gene>
    <name evidence="1" type="ordered locus">Slin_5807</name>
</gene>
<name>D2QSJ0_SPILD</name>
<evidence type="ECO:0008006" key="3">
    <source>
        <dbReference type="Google" id="ProtNLM"/>
    </source>
</evidence>
<proteinExistence type="predicted"/>
<evidence type="ECO:0000313" key="2">
    <source>
        <dbReference type="Proteomes" id="UP000002028"/>
    </source>
</evidence>
<reference evidence="1 2" key="1">
    <citation type="journal article" date="2010" name="Stand. Genomic Sci.">
        <title>Complete genome sequence of Spirosoma linguale type strain (1).</title>
        <authorList>
            <person name="Lail K."/>
            <person name="Sikorski J."/>
            <person name="Saunders E."/>
            <person name="Lapidus A."/>
            <person name="Glavina Del Rio T."/>
            <person name="Copeland A."/>
            <person name="Tice H."/>
            <person name="Cheng J.-F."/>
            <person name="Lucas S."/>
            <person name="Nolan M."/>
            <person name="Bruce D."/>
            <person name="Goodwin L."/>
            <person name="Pitluck S."/>
            <person name="Ivanova N."/>
            <person name="Mavromatis K."/>
            <person name="Ovchinnikova G."/>
            <person name="Pati A."/>
            <person name="Chen A."/>
            <person name="Palaniappan K."/>
            <person name="Land M."/>
            <person name="Hauser L."/>
            <person name="Chang Y.-J."/>
            <person name="Jeffries C.D."/>
            <person name="Chain P."/>
            <person name="Brettin T."/>
            <person name="Detter J.C."/>
            <person name="Schuetze A."/>
            <person name="Rohde M."/>
            <person name="Tindall B.J."/>
            <person name="Goeker M."/>
            <person name="Bristow J."/>
            <person name="Eisen J.A."/>
            <person name="Markowitz V."/>
            <person name="Hugenholtz P."/>
            <person name="Kyrpides N.C."/>
            <person name="Klenk H.-P."/>
            <person name="Chen F."/>
        </authorList>
    </citation>
    <scope>NUCLEOTIDE SEQUENCE [LARGE SCALE GENOMIC DNA]</scope>
    <source>
        <strain evidence="2">ATCC 33905 / DSM 74 / LMG 10896 / Claus 1</strain>
    </source>
</reference>
<evidence type="ECO:0000313" key="1">
    <source>
        <dbReference type="EMBL" id="ADB41772.1"/>
    </source>
</evidence>
<dbReference type="KEGG" id="sli:Slin_5807"/>
<protein>
    <recommendedName>
        <fullName evidence="3">YdhG-like domain-containing protein</fullName>
    </recommendedName>
</protein>
<sequence length="127" mass="14147">MVFDYVTGLNIYTMLEQLYKSLKEHLLAINGMTAHPYQTKTGKGPEGGIEQFDLEGKNFASMRLTDKYVMIYLGPALGQADPTAWYSQQLSGMLKGKGCLKVVNPAKTDISPVLTLWNEGAAKWKRD</sequence>
<dbReference type="Proteomes" id="UP000002028">
    <property type="component" value="Chromosome"/>
</dbReference>
<dbReference type="AlphaFoldDB" id="D2QSJ0"/>
<keyword evidence="2" id="KW-1185">Reference proteome</keyword>
<dbReference type="EMBL" id="CP001769">
    <property type="protein sequence ID" value="ADB41772.1"/>
    <property type="molecule type" value="Genomic_DNA"/>
</dbReference>
<dbReference type="HOGENOM" id="CLU_161405_0_0_10"/>